<dbReference type="AlphaFoldDB" id="J9G1N1"/>
<evidence type="ECO:0000256" key="1">
    <source>
        <dbReference type="SAM" id="MobiDB-lite"/>
    </source>
</evidence>
<proteinExistence type="predicted"/>
<sequence>MKPSAFSPIASKLPHTLWGSFLLLCALASCMDEEEYSVSASDRLVFSVDTVQLDTVISGQATNTHTFQVYNPGDKALRIPRVYLESGSASSYRVNVDGTFLENGEGADFEISGGDSLRVFLFLNAPDRDQDTPVAEIDRLHFVTEAGVDQNVVLNAYGQSVIALKGKVLNQDTLLDARRPYQVLDSLYVGKDATLQIAPGVTLLFHPNAHLIVDGKVKAEGTVDAPIVMRGDRLGYMFSQQPYDRIPGQWGGIILRGSSFGNHFNWCDIHSGTTGIRCDSSAIDTEKLRLENSIVHNMSQDALLARSARIFVGNSQITNAGGDCVFLQGGYSEFVHCTIGNFYAFAGGRGIALRFTNQDGDIRLPLEKAAFYNCIVTGYSDDEMMGEKSDRYENDAFNYLFSNCLLNTPEYESEAVRQCLWDNEDHEVSRDKNFHPNFDFDQLIFTFGLSKASQAVNAADRQITQEYYPNDRNGRSRSLDDGPDIGCYEADLEALEQEEQEQKTKE</sequence>
<dbReference type="EMBL" id="AMCI01006945">
    <property type="protein sequence ID" value="EJW93484.1"/>
    <property type="molecule type" value="Genomic_DNA"/>
</dbReference>
<protein>
    <submittedName>
        <fullName evidence="2">Lipoprotein</fullName>
    </submittedName>
</protein>
<dbReference type="Gene3D" id="2.160.20.10">
    <property type="entry name" value="Single-stranded right-handed beta-helix, Pectin lyase-like"/>
    <property type="match status" value="1"/>
</dbReference>
<reference evidence="2" key="1">
    <citation type="journal article" date="2012" name="PLoS ONE">
        <title>Gene sets for utilization of primary and secondary nutrition supplies in the distal gut of endangered iberian lynx.</title>
        <authorList>
            <person name="Alcaide M."/>
            <person name="Messina E."/>
            <person name="Richter M."/>
            <person name="Bargiela R."/>
            <person name="Peplies J."/>
            <person name="Huws S.A."/>
            <person name="Newbold C.J."/>
            <person name="Golyshin P.N."/>
            <person name="Simon M.A."/>
            <person name="Lopez G."/>
            <person name="Yakimov M.M."/>
            <person name="Ferrer M."/>
        </authorList>
    </citation>
    <scope>NUCLEOTIDE SEQUENCE</scope>
</reference>
<name>J9G1N1_9ZZZZ</name>
<organism evidence="2">
    <name type="scientific">gut metagenome</name>
    <dbReference type="NCBI Taxonomy" id="749906"/>
    <lineage>
        <taxon>unclassified sequences</taxon>
        <taxon>metagenomes</taxon>
        <taxon>organismal metagenomes</taxon>
    </lineage>
</organism>
<keyword evidence="2" id="KW-0449">Lipoprotein</keyword>
<dbReference type="InterPro" id="IPR011050">
    <property type="entry name" value="Pectin_lyase_fold/virulence"/>
</dbReference>
<dbReference type="SUPFAM" id="SSF51126">
    <property type="entry name" value="Pectin lyase-like"/>
    <property type="match status" value="1"/>
</dbReference>
<comment type="caution">
    <text evidence="2">The sequence shown here is derived from an EMBL/GenBank/DDBJ whole genome shotgun (WGS) entry which is preliminary data.</text>
</comment>
<evidence type="ECO:0000313" key="2">
    <source>
        <dbReference type="EMBL" id="EJW93484.1"/>
    </source>
</evidence>
<accession>J9G1N1</accession>
<gene>
    <name evidence="2" type="ORF">EVA_18408</name>
</gene>
<feature type="region of interest" description="Disordered" evidence="1">
    <location>
        <begin position="466"/>
        <end position="485"/>
    </location>
</feature>
<dbReference type="PROSITE" id="PS51257">
    <property type="entry name" value="PROKAR_LIPOPROTEIN"/>
    <property type="match status" value="1"/>
</dbReference>
<dbReference type="InterPro" id="IPR012334">
    <property type="entry name" value="Pectin_lyas_fold"/>
</dbReference>